<dbReference type="KEGG" id="hla:Hlac_2953"/>
<feature type="compositionally biased region" description="Basic and acidic residues" evidence="1">
    <location>
        <begin position="1"/>
        <end position="27"/>
    </location>
</feature>
<protein>
    <submittedName>
        <fullName evidence="2">Uncharacterized protein</fullName>
    </submittedName>
</protein>
<name>B9LWB3_HALLT</name>
<dbReference type="Proteomes" id="UP000000740">
    <property type="component" value="Chromosome 2"/>
</dbReference>
<evidence type="ECO:0000256" key="1">
    <source>
        <dbReference type="SAM" id="MobiDB-lite"/>
    </source>
</evidence>
<keyword evidence="3" id="KW-1185">Reference proteome</keyword>
<evidence type="ECO:0000313" key="2">
    <source>
        <dbReference type="EMBL" id="ACM58503.1"/>
    </source>
</evidence>
<dbReference type="GeneID" id="78950904"/>
<accession>B9LWB3</accession>
<dbReference type="RefSeq" id="WP_015911489.1">
    <property type="nucleotide sequence ID" value="NC_012028.1"/>
</dbReference>
<dbReference type="AlphaFoldDB" id="B9LWB3"/>
<proteinExistence type="predicted"/>
<dbReference type="EMBL" id="CP001366">
    <property type="protein sequence ID" value="ACM58503.1"/>
    <property type="molecule type" value="Genomic_DNA"/>
</dbReference>
<organism evidence="2 3">
    <name type="scientific">Halorubrum lacusprofundi (strain ATCC 49239 / DSM 5036 / JCM 8891 / ACAM 34)</name>
    <dbReference type="NCBI Taxonomy" id="416348"/>
    <lineage>
        <taxon>Archaea</taxon>
        <taxon>Methanobacteriati</taxon>
        <taxon>Methanobacteriota</taxon>
        <taxon>Stenosarchaea group</taxon>
        <taxon>Halobacteria</taxon>
        <taxon>Halobacteriales</taxon>
        <taxon>Haloferacaceae</taxon>
        <taxon>Halorubrum</taxon>
    </lineage>
</organism>
<dbReference type="HOGENOM" id="CLU_3245245_0_0_2"/>
<sequence length="42" mass="4915">MPHPTDKRACERADRRVREQRERRDDLVDGDLASSYEVAADE</sequence>
<gene>
    <name evidence="2" type="ordered locus">Hlac_2953</name>
</gene>
<reference evidence="2 3" key="1">
    <citation type="journal article" date="2016" name="Stand. Genomic Sci.">
        <title>Complete genome sequence of the Antarctic Halorubrum lacusprofundi type strain ACAM 34.</title>
        <authorList>
            <person name="Anderson I.J."/>
            <person name="DasSarma P."/>
            <person name="Lucas S."/>
            <person name="Copeland A."/>
            <person name="Lapidus A."/>
            <person name="Del Rio T.G."/>
            <person name="Tice H."/>
            <person name="Dalin E."/>
            <person name="Bruce D.C."/>
            <person name="Goodwin L."/>
            <person name="Pitluck S."/>
            <person name="Sims D."/>
            <person name="Brettin T.S."/>
            <person name="Detter J.C."/>
            <person name="Han C.S."/>
            <person name="Larimer F."/>
            <person name="Hauser L."/>
            <person name="Land M."/>
            <person name="Ivanova N."/>
            <person name="Richardson P."/>
            <person name="Cavicchioli R."/>
            <person name="DasSarma S."/>
            <person name="Woese C.R."/>
            <person name="Kyrpides N.C."/>
        </authorList>
    </citation>
    <scope>NUCLEOTIDE SEQUENCE [LARGE SCALE GENOMIC DNA]</scope>
    <source>
        <strain evidence="3">ATCC 49239 / DSM 5036 / JCM 8891 / ACAM 34</strain>
    </source>
</reference>
<feature type="region of interest" description="Disordered" evidence="1">
    <location>
        <begin position="1"/>
        <end position="42"/>
    </location>
</feature>
<evidence type="ECO:0000313" key="3">
    <source>
        <dbReference type="Proteomes" id="UP000000740"/>
    </source>
</evidence>